<reference evidence="14" key="2">
    <citation type="submission" date="2020-09" db="EMBL/GenBank/DDBJ databases">
        <authorList>
            <person name="Sun Q."/>
            <person name="Zhou Y."/>
        </authorList>
    </citation>
    <scope>NUCLEOTIDE SEQUENCE</scope>
    <source>
        <strain evidence="14">CGMCC 1.12987</strain>
    </source>
</reference>
<dbReference type="Proteomes" id="UP000644756">
    <property type="component" value="Unassembled WGS sequence"/>
</dbReference>
<evidence type="ECO:0000256" key="6">
    <source>
        <dbReference type="ARBA" id="ARBA00022741"/>
    </source>
</evidence>
<feature type="region of interest" description="Disordered" evidence="11">
    <location>
        <begin position="380"/>
        <end position="412"/>
    </location>
</feature>
<sequence length="674" mass="71776">MAVTEGWKLESVVIGSENAAISGHTEHRNEDEYGTIGRTGKLGAVYREESGSGSSEETRTERTEKGPSSTEAKRTKKAENASSGSERGSDQIGTVLHIESLVFEPGELTLVIGPNGAGKTTLLETMAGLRKLQRGRVTLAGKPLWCRRKLNRDVLLQFAISQQHSESQWFAKSVKDELLYSLRPYRLPEQAMQERINDALLQAGLPITLLDRDPWTLSGGQQRRLAYACLLVCHPAWLLLDEPTAGLDAEGVRLLCANLAAHKAAGHGAVIVTHDVQALWAITDRIVVIENGAVGGVYTADQWQAEREAGWPSAPPSAAAQPPSAAAAAAAALRAAGFALPRDPLAPAELAGAIAAQLAASAAARAAHAAPARSGGIAAGAAAAGDPEAPDRRAATGRPGPGEASPGREPAAALAAPAQRAPLAPAPVHGWARRDPRALWAAYLLIAAGILMQQHWIGVGAAAVLTLLLLWDLRKLLRPWYGAIKAYIFFILFFIGFSGLSFQPLAVDFQTAGETALRLSKLLLVMLLGLSLPSLISPLRLQRAIEQGLHRLQAIKLPVSEMALTVALIFRFIPLLTGEWGRFARIVHARGKAVSVPGAVPLRDLHRVVLPFLVSLLRLADQMSTALEIRGFGRKRGKITSGYKLRFNAVDGMFVAAAAVGLVLLTLASHIQLP</sequence>
<keyword evidence="4" id="KW-1003">Cell membrane</keyword>
<reference evidence="14" key="1">
    <citation type="journal article" date="2014" name="Int. J. Syst. Evol. Microbiol.">
        <title>Complete genome sequence of Corynebacterium casei LMG S-19264T (=DSM 44701T), isolated from a smear-ripened cheese.</title>
        <authorList>
            <consortium name="US DOE Joint Genome Institute (JGI-PGF)"/>
            <person name="Walter F."/>
            <person name="Albersmeier A."/>
            <person name="Kalinowski J."/>
            <person name="Ruckert C."/>
        </authorList>
    </citation>
    <scope>NUCLEOTIDE SEQUENCE</scope>
    <source>
        <strain evidence="14">CGMCC 1.12987</strain>
    </source>
</reference>
<feature type="region of interest" description="Disordered" evidence="11">
    <location>
        <begin position="17"/>
        <end position="90"/>
    </location>
</feature>
<feature type="transmembrane region" description="Helical" evidence="12">
    <location>
        <begin position="440"/>
        <end position="471"/>
    </location>
</feature>
<evidence type="ECO:0000256" key="5">
    <source>
        <dbReference type="ARBA" id="ARBA00022692"/>
    </source>
</evidence>
<keyword evidence="3" id="KW-0813">Transport</keyword>
<dbReference type="GO" id="GO:0043190">
    <property type="term" value="C:ATP-binding cassette (ABC) transporter complex"/>
    <property type="evidence" value="ECO:0007669"/>
    <property type="project" value="TreeGrafter"/>
</dbReference>
<keyword evidence="9 12" id="KW-1133">Transmembrane helix</keyword>
<feature type="transmembrane region" description="Helical" evidence="12">
    <location>
        <begin position="483"/>
        <end position="502"/>
    </location>
</feature>
<evidence type="ECO:0000256" key="8">
    <source>
        <dbReference type="ARBA" id="ARBA00022967"/>
    </source>
</evidence>
<evidence type="ECO:0000256" key="2">
    <source>
        <dbReference type="ARBA" id="ARBA00005417"/>
    </source>
</evidence>
<feature type="transmembrane region" description="Helical" evidence="12">
    <location>
        <begin position="650"/>
        <end position="671"/>
    </location>
</feature>
<keyword evidence="7" id="KW-0067">ATP-binding</keyword>
<dbReference type="InterPro" id="IPR027417">
    <property type="entry name" value="P-loop_NTPase"/>
</dbReference>
<gene>
    <name evidence="14" type="ORF">GCM10010916_30710</name>
</gene>
<organism evidence="14 15">
    <name type="scientific">Paenibacillus abyssi</name>
    <dbReference type="NCBI Taxonomy" id="1340531"/>
    <lineage>
        <taxon>Bacteria</taxon>
        <taxon>Bacillati</taxon>
        <taxon>Bacillota</taxon>
        <taxon>Bacilli</taxon>
        <taxon>Bacillales</taxon>
        <taxon>Paenibacillaceae</taxon>
        <taxon>Paenibacillus</taxon>
    </lineage>
</organism>
<dbReference type="Pfam" id="PF02361">
    <property type="entry name" value="CbiQ"/>
    <property type="match status" value="1"/>
</dbReference>
<dbReference type="CDD" id="cd16914">
    <property type="entry name" value="EcfT"/>
    <property type="match status" value="1"/>
</dbReference>
<comment type="similarity">
    <text evidence="2">Belongs to the ABC transporter superfamily.</text>
</comment>
<dbReference type="InterPro" id="IPR050095">
    <property type="entry name" value="ECF_ABC_transporter_ATP-bd"/>
</dbReference>
<evidence type="ECO:0000256" key="11">
    <source>
        <dbReference type="SAM" id="MobiDB-lite"/>
    </source>
</evidence>
<evidence type="ECO:0000256" key="9">
    <source>
        <dbReference type="ARBA" id="ARBA00022989"/>
    </source>
</evidence>
<dbReference type="GO" id="GO:0005524">
    <property type="term" value="F:ATP binding"/>
    <property type="evidence" value="ECO:0007669"/>
    <property type="project" value="UniProtKB-KW"/>
</dbReference>
<dbReference type="PROSITE" id="PS50893">
    <property type="entry name" value="ABC_TRANSPORTER_2"/>
    <property type="match status" value="1"/>
</dbReference>
<dbReference type="AlphaFoldDB" id="A0A917D640"/>
<dbReference type="CDD" id="cd03225">
    <property type="entry name" value="ABC_cobalt_CbiO_domain1"/>
    <property type="match status" value="1"/>
</dbReference>
<evidence type="ECO:0000313" key="15">
    <source>
        <dbReference type="Proteomes" id="UP000644756"/>
    </source>
</evidence>
<protein>
    <recommendedName>
        <fullName evidence="13">ABC transporter domain-containing protein</fullName>
    </recommendedName>
</protein>
<evidence type="ECO:0000256" key="1">
    <source>
        <dbReference type="ARBA" id="ARBA00004141"/>
    </source>
</evidence>
<keyword evidence="5 12" id="KW-0812">Transmembrane</keyword>
<feature type="domain" description="ABC transporter" evidence="13">
    <location>
        <begin position="76"/>
        <end position="316"/>
    </location>
</feature>
<evidence type="ECO:0000256" key="10">
    <source>
        <dbReference type="ARBA" id="ARBA00023136"/>
    </source>
</evidence>
<feature type="transmembrane region" description="Helical" evidence="12">
    <location>
        <begin position="522"/>
        <end position="541"/>
    </location>
</feature>
<dbReference type="InterPro" id="IPR003593">
    <property type="entry name" value="AAA+_ATPase"/>
</dbReference>
<comment type="caution">
    <text evidence="14">The sequence shown here is derived from an EMBL/GenBank/DDBJ whole genome shotgun (WGS) entry which is preliminary data.</text>
</comment>
<accession>A0A917D640</accession>
<keyword evidence="15" id="KW-1185">Reference proteome</keyword>
<dbReference type="InterPro" id="IPR003439">
    <property type="entry name" value="ABC_transporter-like_ATP-bd"/>
</dbReference>
<name>A0A917D640_9BACL</name>
<dbReference type="PANTHER" id="PTHR43553">
    <property type="entry name" value="HEAVY METAL TRANSPORTER"/>
    <property type="match status" value="1"/>
</dbReference>
<keyword evidence="6" id="KW-0547">Nucleotide-binding</keyword>
<evidence type="ECO:0000256" key="7">
    <source>
        <dbReference type="ARBA" id="ARBA00022840"/>
    </source>
</evidence>
<proteinExistence type="inferred from homology"/>
<keyword evidence="8" id="KW-1278">Translocase</keyword>
<feature type="compositionally biased region" description="Basic and acidic residues" evidence="11">
    <location>
        <begin position="46"/>
        <end position="79"/>
    </location>
</feature>
<dbReference type="SMART" id="SM00382">
    <property type="entry name" value="AAA"/>
    <property type="match status" value="1"/>
</dbReference>
<dbReference type="EMBL" id="BMGR01000010">
    <property type="protein sequence ID" value="GGG11709.1"/>
    <property type="molecule type" value="Genomic_DNA"/>
</dbReference>
<dbReference type="Gene3D" id="3.40.50.300">
    <property type="entry name" value="P-loop containing nucleotide triphosphate hydrolases"/>
    <property type="match status" value="1"/>
</dbReference>
<dbReference type="RefSeq" id="WP_188531957.1">
    <property type="nucleotide sequence ID" value="NZ_BMGR01000010.1"/>
</dbReference>
<evidence type="ECO:0000256" key="3">
    <source>
        <dbReference type="ARBA" id="ARBA00022448"/>
    </source>
</evidence>
<dbReference type="InterPro" id="IPR015856">
    <property type="entry name" value="ABC_transpr_CbiO/EcfA_su"/>
</dbReference>
<dbReference type="GO" id="GO:0016887">
    <property type="term" value="F:ATP hydrolysis activity"/>
    <property type="evidence" value="ECO:0007669"/>
    <property type="project" value="InterPro"/>
</dbReference>
<dbReference type="SUPFAM" id="SSF52540">
    <property type="entry name" value="P-loop containing nucleoside triphosphate hydrolases"/>
    <property type="match status" value="1"/>
</dbReference>
<dbReference type="Pfam" id="PF00005">
    <property type="entry name" value="ABC_tran"/>
    <property type="match status" value="1"/>
</dbReference>
<comment type="subcellular location">
    <subcellularLocation>
        <location evidence="1">Membrane</location>
        <topology evidence="1">Multi-pass membrane protein</topology>
    </subcellularLocation>
</comment>
<evidence type="ECO:0000256" key="4">
    <source>
        <dbReference type="ARBA" id="ARBA00022475"/>
    </source>
</evidence>
<dbReference type="InterPro" id="IPR003339">
    <property type="entry name" value="ABC/ECF_trnsptr_transmembrane"/>
</dbReference>
<keyword evidence="10 12" id="KW-0472">Membrane</keyword>
<evidence type="ECO:0000259" key="13">
    <source>
        <dbReference type="PROSITE" id="PS50893"/>
    </source>
</evidence>
<evidence type="ECO:0000256" key="12">
    <source>
        <dbReference type="SAM" id="Phobius"/>
    </source>
</evidence>
<evidence type="ECO:0000313" key="14">
    <source>
        <dbReference type="EMBL" id="GGG11709.1"/>
    </source>
</evidence>
<dbReference type="GO" id="GO:0042626">
    <property type="term" value="F:ATPase-coupled transmembrane transporter activity"/>
    <property type="evidence" value="ECO:0007669"/>
    <property type="project" value="TreeGrafter"/>
</dbReference>